<dbReference type="SMART" id="SM00054">
    <property type="entry name" value="EFh"/>
    <property type="match status" value="2"/>
</dbReference>
<dbReference type="PROSITE" id="PS50222">
    <property type="entry name" value="EF_HAND_2"/>
    <property type="match status" value="1"/>
</dbReference>
<dbReference type="Gene3D" id="1.10.238.10">
    <property type="entry name" value="EF-hand"/>
    <property type="match status" value="1"/>
</dbReference>
<keyword evidence="2" id="KW-0175">Coiled coil</keyword>
<dbReference type="OrthoDB" id="410241at2759"/>
<organism evidence="5">
    <name type="scientific">Cladocopium goreaui</name>
    <dbReference type="NCBI Taxonomy" id="2562237"/>
    <lineage>
        <taxon>Eukaryota</taxon>
        <taxon>Sar</taxon>
        <taxon>Alveolata</taxon>
        <taxon>Dinophyceae</taxon>
        <taxon>Suessiales</taxon>
        <taxon>Symbiodiniaceae</taxon>
        <taxon>Cladocopium</taxon>
    </lineage>
</organism>
<evidence type="ECO:0000256" key="1">
    <source>
        <dbReference type="ARBA" id="ARBA00022837"/>
    </source>
</evidence>
<feature type="coiled-coil region" evidence="2">
    <location>
        <begin position="527"/>
        <end position="554"/>
    </location>
</feature>
<evidence type="ECO:0000313" key="7">
    <source>
        <dbReference type="Proteomes" id="UP001152797"/>
    </source>
</evidence>
<evidence type="ECO:0000313" key="6">
    <source>
        <dbReference type="EMBL" id="CAL4785912.1"/>
    </source>
</evidence>
<dbReference type="CDD" id="cd00051">
    <property type="entry name" value="EFh"/>
    <property type="match status" value="1"/>
</dbReference>
<dbReference type="EMBL" id="CAMXCT030002510">
    <property type="protein sequence ID" value="CAL4785912.1"/>
    <property type="molecule type" value="Genomic_DNA"/>
</dbReference>
<comment type="caution">
    <text evidence="5">The sequence shown here is derived from an EMBL/GenBank/DDBJ whole genome shotgun (WGS) entry which is preliminary data.</text>
</comment>
<keyword evidence="7" id="KW-1185">Reference proteome</keyword>
<evidence type="ECO:0000256" key="2">
    <source>
        <dbReference type="SAM" id="Coils"/>
    </source>
</evidence>
<sequence>MAAVAMPPRPSTSGGRRYVRPTMEQKVPLPDSRPSTSGERRCATPSAPSPGRQDGAPTAASEEGRDASKPRAMSLRPTSEVTVKASKTRAMSLRETSTKEGRDASKPRAMSPRPTSEDNADGLPSSCLQLPEVSRSGRSTSTREPSDSKKSTGSVSTTVRDDHSRGTSNFTRRLSFVDCSTEDLDQHFREEFGGADWFKNFWHGVLVQQPACRALSNRSLTNWVMIYTNWKVAAKWNGQPPESMNTYELQDWLSAPLARVLELVKVFDPTGFAKVNITKATQDHHRVRVAVIPLLAACLILSQTLTTRQKVDFLFRIFASDNKNSLSIHEFAALWVNLFRALGCAFGVREIPQPRCVAVAARKVFDQLETDDRLPKKNLEDFLSGKLMDPIGVPFSLVMQRFSVDANLIDPDSYVDESKRFRLSHNEPHGHPLEAYNLQDGDYLTRMEVVVSRDVFQFCRSIGDFELSHSDAEKVIGKPIPVNMWCSRMSRALEEVCGHEGSSAGHDLSTFLKKLCPRATATHLQMFKCWLQEYDQLQKQKVALERSKEVLAELYNYMVQPVMTERVKQGLISSFHAVDRSDDGRVNTLDLQTTMEVEKDTAKSMMKYFDTNGDGFVDIEEYIAAMCPEGQRLPPKVQDRIFDLLLSAEVERQEKIVTEQDALFKHPTEHKATHCLKARLFLRKQVPDMVWEDWIAAWEALDVTKLGYLTRAQFRETRAMRMDVSEFLFDLIAGSSEADSISKEQFLNKLLDAAGFRPRSGFPPVA</sequence>
<dbReference type="Pfam" id="PF13499">
    <property type="entry name" value="EF-hand_7"/>
    <property type="match status" value="1"/>
</dbReference>
<dbReference type="SUPFAM" id="SSF47473">
    <property type="entry name" value="EF-hand"/>
    <property type="match status" value="1"/>
</dbReference>
<evidence type="ECO:0000256" key="3">
    <source>
        <dbReference type="SAM" id="MobiDB-lite"/>
    </source>
</evidence>
<dbReference type="AlphaFoldDB" id="A0A9P1G5I8"/>
<evidence type="ECO:0000259" key="4">
    <source>
        <dbReference type="PROSITE" id="PS50222"/>
    </source>
</evidence>
<dbReference type="EMBL" id="CAMXCT020002510">
    <property type="protein sequence ID" value="CAL1151975.1"/>
    <property type="molecule type" value="Genomic_DNA"/>
</dbReference>
<dbReference type="PROSITE" id="PS00018">
    <property type="entry name" value="EF_HAND_1"/>
    <property type="match status" value="1"/>
</dbReference>
<feature type="compositionally biased region" description="Basic and acidic residues" evidence="3">
    <location>
        <begin position="96"/>
        <end position="106"/>
    </location>
</feature>
<accession>A0A9P1G5I8</accession>
<name>A0A9P1G5I8_9DINO</name>
<dbReference type="InterPro" id="IPR011992">
    <property type="entry name" value="EF-hand-dom_pair"/>
</dbReference>
<proteinExistence type="predicted"/>
<protein>
    <submittedName>
        <fullName evidence="6">EF-hand domain-containing protein</fullName>
    </submittedName>
</protein>
<dbReference type="Proteomes" id="UP001152797">
    <property type="component" value="Unassembled WGS sequence"/>
</dbReference>
<dbReference type="InterPro" id="IPR018247">
    <property type="entry name" value="EF_Hand_1_Ca_BS"/>
</dbReference>
<keyword evidence="1" id="KW-0106">Calcium</keyword>
<feature type="region of interest" description="Disordered" evidence="3">
    <location>
        <begin position="1"/>
        <end position="166"/>
    </location>
</feature>
<feature type="domain" description="EF-hand" evidence="4">
    <location>
        <begin position="597"/>
        <end position="632"/>
    </location>
</feature>
<gene>
    <name evidence="5" type="ORF">C1SCF055_LOCUS24884</name>
</gene>
<reference evidence="6 7" key="2">
    <citation type="submission" date="2024-05" db="EMBL/GenBank/DDBJ databases">
        <authorList>
            <person name="Chen Y."/>
            <person name="Shah S."/>
            <person name="Dougan E. K."/>
            <person name="Thang M."/>
            <person name="Chan C."/>
        </authorList>
    </citation>
    <scope>NUCLEOTIDE SEQUENCE [LARGE SCALE GENOMIC DNA]</scope>
</reference>
<evidence type="ECO:0000313" key="5">
    <source>
        <dbReference type="EMBL" id="CAI3998600.1"/>
    </source>
</evidence>
<reference evidence="5" key="1">
    <citation type="submission" date="2022-10" db="EMBL/GenBank/DDBJ databases">
        <authorList>
            <person name="Chen Y."/>
            <person name="Dougan E. K."/>
            <person name="Chan C."/>
            <person name="Rhodes N."/>
            <person name="Thang M."/>
        </authorList>
    </citation>
    <scope>NUCLEOTIDE SEQUENCE</scope>
</reference>
<dbReference type="InterPro" id="IPR002048">
    <property type="entry name" value="EF_hand_dom"/>
</dbReference>
<dbReference type="GO" id="GO:0005509">
    <property type="term" value="F:calcium ion binding"/>
    <property type="evidence" value="ECO:0007669"/>
    <property type="project" value="InterPro"/>
</dbReference>
<dbReference type="EMBL" id="CAMXCT010002510">
    <property type="protein sequence ID" value="CAI3998600.1"/>
    <property type="molecule type" value="Genomic_DNA"/>
</dbReference>